<organism evidence="9 10">
    <name type="scientific">Rhizopus stolonifer</name>
    <name type="common">Rhizopus nigricans</name>
    <dbReference type="NCBI Taxonomy" id="4846"/>
    <lineage>
        <taxon>Eukaryota</taxon>
        <taxon>Fungi</taxon>
        <taxon>Fungi incertae sedis</taxon>
        <taxon>Mucoromycota</taxon>
        <taxon>Mucoromycotina</taxon>
        <taxon>Mucoromycetes</taxon>
        <taxon>Mucorales</taxon>
        <taxon>Mucorineae</taxon>
        <taxon>Rhizopodaceae</taxon>
        <taxon>Rhizopus</taxon>
    </lineage>
</organism>
<evidence type="ECO:0000256" key="2">
    <source>
        <dbReference type="ARBA" id="ARBA00022801"/>
    </source>
</evidence>
<dbReference type="CDD" id="cd18787">
    <property type="entry name" value="SF2_C_DEAD"/>
    <property type="match status" value="1"/>
</dbReference>
<dbReference type="SMART" id="SM00490">
    <property type="entry name" value="HELICc"/>
    <property type="match status" value="1"/>
</dbReference>
<evidence type="ECO:0000259" key="7">
    <source>
        <dbReference type="PROSITE" id="PS51192"/>
    </source>
</evidence>
<dbReference type="OrthoDB" id="193716at2759"/>
<dbReference type="SUPFAM" id="SSF52540">
    <property type="entry name" value="P-loop containing nucleoside triphosphate hydrolases"/>
    <property type="match status" value="1"/>
</dbReference>
<evidence type="ECO:0000256" key="1">
    <source>
        <dbReference type="ARBA" id="ARBA00022741"/>
    </source>
</evidence>
<dbReference type="PANTHER" id="PTHR24031">
    <property type="entry name" value="RNA HELICASE"/>
    <property type="match status" value="1"/>
</dbReference>
<keyword evidence="4 5" id="KW-0694">RNA-binding</keyword>
<dbReference type="GO" id="GO:0003724">
    <property type="term" value="F:RNA helicase activity"/>
    <property type="evidence" value="ECO:0007669"/>
    <property type="project" value="UniProtKB-EC"/>
</dbReference>
<dbReference type="PROSITE" id="PS51194">
    <property type="entry name" value="HELICASE_CTER"/>
    <property type="match status" value="1"/>
</dbReference>
<evidence type="ECO:0000313" key="9">
    <source>
        <dbReference type="EMBL" id="RCH82231.1"/>
    </source>
</evidence>
<dbReference type="InterPro" id="IPR014001">
    <property type="entry name" value="Helicase_ATP-bd"/>
</dbReference>
<evidence type="ECO:0000313" key="10">
    <source>
        <dbReference type="Proteomes" id="UP000253551"/>
    </source>
</evidence>
<proteinExistence type="inferred from homology"/>
<dbReference type="SMART" id="SM00487">
    <property type="entry name" value="DEXDc"/>
    <property type="match status" value="1"/>
</dbReference>
<keyword evidence="3 5" id="KW-0067">ATP-binding</keyword>
<feature type="domain" description="Helicase C-terminal" evidence="8">
    <location>
        <begin position="309"/>
        <end position="468"/>
    </location>
</feature>
<evidence type="ECO:0000256" key="5">
    <source>
        <dbReference type="RuleBase" id="RU365068"/>
    </source>
</evidence>
<protein>
    <recommendedName>
        <fullName evidence="5">ATP-dependent RNA helicase</fullName>
        <ecNumber evidence="5">3.6.4.13</ecNumber>
    </recommendedName>
</protein>
<keyword evidence="2 5" id="KW-0378">Hydrolase</keyword>
<dbReference type="Gene3D" id="3.40.50.300">
    <property type="entry name" value="P-loop containing nucleotide triphosphate hydrolases"/>
    <property type="match status" value="2"/>
</dbReference>
<evidence type="ECO:0000256" key="3">
    <source>
        <dbReference type="ARBA" id="ARBA00022840"/>
    </source>
</evidence>
<dbReference type="InterPro" id="IPR027417">
    <property type="entry name" value="P-loop_NTPase"/>
</dbReference>
<gene>
    <name evidence="9" type="ORF">CU098_002844</name>
</gene>
<comment type="caution">
    <text evidence="9">The sequence shown here is derived from an EMBL/GenBank/DDBJ whole genome shotgun (WGS) entry which is preliminary data.</text>
</comment>
<reference evidence="9 10" key="1">
    <citation type="journal article" date="2018" name="G3 (Bethesda)">
        <title>Phylogenetic and Phylogenomic Definition of Rhizopus Species.</title>
        <authorList>
            <person name="Gryganskyi A.P."/>
            <person name="Golan J."/>
            <person name="Dolatabadi S."/>
            <person name="Mondo S."/>
            <person name="Robb S."/>
            <person name="Idnurm A."/>
            <person name="Muszewska A."/>
            <person name="Steczkiewicz K."/>
            <person name="Masonjones S."/>
            <person name="Liao H.L."/>
            <person name="Gajdeczka M.T."/>
            <person name="Anike F."/>
            <person name="Vuek A."/>
            <person name="Anishchenko I.M."/>
            <person name="Voigt K."/>
            <person name="de Hoog G.S."/>
            <person name="Smith M.E."/>
            <person name="Heitman J."/>
            <person name="Vilgalys R."/>
            <person name="Stajich J.E."/>
        </authorList>
    </citation>
    <scope>NUCLEOTIDE SEQUENCE [LARGE SCALE GENOMIC DNA]</scope>
    <source>
        <strain evidence="9 10">LSU 92-RS-03</strain>
    </source>
</reference>
<dbReference type="PROSITE" id="PS51192">
    <property type="entry name" value="HELICASE_ATP_BIND_1"/>
    <property type="match status" value="1"/>
</dbReference>
<comment type="domain">
    <text evidence="5">The Q motif is unique to and characteristic of the DEAD box family of RNA helicases and controls ATP binding and hydrolysis.</text>
</comment>
<dbReference type="AlphaFoldDB" id="A0A367IXM4"/>
<name>A0A367IXM4_RHIST</name>
<feature type="domain" description="Helicase ATP-binding" evidence="7">
    <location>
        <begin position="99"/>
        <end position="278"/>
    </location>
</feature>
<feature type="region of interest" description="Disordered" evidence="6">
    <location>
        <begin position="535"/>
        <end position="641"/>
    </location>
</feature>
<dbReference type="Pfam" id="PF00271">
    <property type="entry name" value="Helicase_C"/>
    <property type="match status" value="1"/>
</dbReference>
<evidence type="ECO:0000256" key="4">
    <source>
        <dbReference type="ARBA" id="ARBA00022884"/>
    </source>
</evidence>
<comment type="function">
    <text evidence="5">RNA helicase.</text>
</comment>
<dbReference type="GO" id="GO:0016787">
    <property type="term" value="F:hydrolase activity"/>
    <property type="evidence" value="ECO:0007669"/>
    <property type="project" value="UniProtKB-KW"/>
</dbReference>
<evidence type="ECO:0000256" key="6">
    <source>
        <dbReference type="SAM" id="MobiDB-lite"/>
    </source>
</evidence>
<keyword evidence="10" id="KW-1185">Reference proteome</keyword>
<accession>A0A367IXM4</accession>
<comment type="catalytic activity">
    <reaction evidence="5">
        <text>ATP + H2O = ADP + phosphate + H(+)</text>
        <dbReference type="Rhea" id="RHEA:13065"/>
        <dbReference type="ChEBI" id="CHEBI:15377"/>
        <dbReference type="ChEBI" id="CHEBI:15378"/>
        <dbReference type="ChEBI" id="CHEBI:30616"/>
        <dbReference type="ChEBI" id="CHEBI:43474"/>
        <dbReference type="ChEBI" id="CHEBI:456216"/>
        <dbReference type="EC" id="3.6.4.13"/>
    </reaction>
</comment>
<dbReference type="Pfam" id="PF00270">
    <property type="entry name" value="DEAD"/>
    <property type="match status" value="1"/>
</dbReference>
<dbReference type="EMBL" id="PJQM01005181">
    <property type="protein sequence ID" value="RCH82231.1"/>
    <property type="molecule type" value="Genomic_DNA"/>
</dbReference>
<dbReference type="GO" id="GO:0005524">
    <property type="term" value="F:ATP binding"/>
    <property type="evidence" value="ECO:0007669"/>
    <property type="project" value="UniProtKB-UniRule"/>
</dbReference>
<keyword evidence="1 5" id="KW-0547">Nucleotide-binding</keyword>
<keyword evidence="5" id="KW-0347">Helicase</keyword>
<evidence type="ECO:0000259" key="8">
    <source>
        <dbReference type="PROSITE" id="PS51194"/>
    </source>
</evidence>
<sequence length="641" mass="72444">MFRKLISLPVLRLSSPRTLTRVNMSLLKPHVHIKVASSLLHTQTSLHSATSPATAPVSSEEVVEPARFDSILCLEDNTKKALNRIFKYDTMSSVQEAVLTRLPNQDDMFVKAKTGTGKTLAFLVAALETAIKDSNPKHYEGASILVISPTRELANQIAQEAQKLCSFYPYKVHCFVGGDSKRRQISKIERQRCDIVVATPGRLNDMLKTVPRFKKMCQNLKVLVLDEADQLLDMGFKRELQDILGEIPEKRQTMLFSATVSPEIRKNLGDFALSPNYELIDTVGENDVNTHMHVKQSAVVAPFQEQFALIRQHLDTKAKDDKVIVFLPTTKATMLYADLFKRFLPNRNIFELHSKKAQDVRSRIAERFRRADKGAILFTSDVSARGVDYPGVSLVMQIGVPSTREQYVHRLGRTGRAGKEGEGLIYLAPFEKSFLTSEIKDLPVQVVTNEVVDTELQSEMEGQLTNHIKYMDEDMVRDVYTAFLGYYSGRMATLGLRRNAAIQEANNFLDALGVEDKPYLSPRFLTQLGMDDKSGYNKKSFGNDRRGGYSNDRRGGYSNDRRGGFGEDRRGGFGEDRRGGFGGDRREKFGGDRFGGDRRESFGERRGSFNDDRRGGFEKRSFERRGSFNSDRKSGFKKEWK</sequence>
<comment type="similarity">
    <text evidence="5">Belongs to the DEAD box helicase family.</text>
</comment>
<dbReference type="InterPro" id="IPR011545">
    <property type="entry name" value="DEAD/DEAH_box_helicase_dom"/>
</dbReference>
<dbReference type="Proteomes" id="UP000253551">
    <property type="component" value="Unassembled WGS sequence"/>
</dbReference>
<dbReference type="EC" id="3.6.4.13" evidence="5"/>
<dbReference type="InterPro" id="IPR001650">
    <property type="entry name" value="Helicase_C-like"/>
</dbReference>
<dbReference type="STRING" id="4846.A0A367IXM4"/>
<dbReference type="GO" id="GO:0003723">
    <property type="term" value="F:RNA binding"/>
    <property type="evidence" value="ECO:0007669"/>
    <property type="project" value="UniProtKB-UniRule"/>
</dbReference>